<name>A0A3E0AZ13_9STAP</name>
<accession>A0A3E0AZ13</accession>
<gene>
    <name evidence="1" type="ORF">DFR63_1699</name>
</gene>
<dbReference type="OrthoDB" id="2353831at2"/>
<evidence type="ECO:0000313" key="1">
    <source>
        <dbReference type="EMBL" id="REG23952.1"/>
    </source>
</evidence>
<dbReference type="RefSeq" id="WP_115885488.1">
    <property type="nucleotide sequence ID" value="NZ_CBCSHX010000011.1"/>
</dbReference>
<reference evidence="1 2" key="1">
    <citation type="submission" date="2018-08" db="EMBL/GenBank/DDBJ databases">
        <title>Genomic Encyclopedia of Type Strains, Phase IV (KMG-IV): sequencing the most valuable type-strain genomes for metagenomic binning, comparative biology and taxonomic classification.</title>
        <authorList>
            <person name="Goeker M."/>
        </authorList>
    </citation>
    <scope>NUCLEOTIDE SEQUENCE [LARGE SCALE GENOMIC DNA]</scope>
    <source>
        <strain evidence="1 2">DSM 17274</strain>
    </source>
</reference>
<keyword evidence="2" id="KW-1185">Reference proteome</keyword>
<organism evidence="1 2">
    <name type="scientific">Jeotgalicoccus halotolerans</name>
    <dbReference type="NCBI Taxonomy" id="157227"/>
    <lineage>
        <taxon>Bacteria</taxon>
        <taxon>Bacillati</taxon>
        <taxon>Bacillota</taxon>
        <taxon>Bacilli</taxon>
        <taxon>Bacillales</taxon>
        <taxon>Staphylococcaceae</taxon>
        <taxon>Jeotgalicoccus</taxon>
    </lineage>
</organism>
<sequence length="66" mass="7658">MDKEQILNDIVEKLNVVNKGVFKSEDYSDEKISELNDIKEMLDSRRQISAGEQSAIIEELSKMRKQ</sequence>
<dbReference type="InterPro" id="IPR009507">
    <property type="entry name" value="UPF0435"/>
</dbReference>
<protein>
    <submittedName>
        <fullName evidence="1">Uncharacterized protein YfkK (UPF0435 family)</fullName>
    </submittedName>
</protein>
<dbReference type="Pfam" id="PF06569">
    <property type="entry name" value="DUF1128"/>
    <property type="match status" value="1"/>
</dbReference>
<comment type="caution">
    <text evidence="1">The sequence shown here is derived from an EMBL/GenBank/DDBJ whole genome shotgun (WGS) entry which is preliminary data.</text>
</comment>
<evidence type="ECO:0000313" key="2">
    <source>
        <dbReference type="Proteomes" id="UP000257076"/>
    </source>
</evidence>
<proteinExistence type="predicted"/>
<dbReference type="AlphaFoldDB" id="A0A3E0AZ13"/>
<dbReference type="Proteomes" id="UP000257076">
    <property type="component" value="Unassembled WGS sequence"/>
</dbReference>
<dbReference type="EMBL" id="QUMW01000012">
    <property type="protein sequence ID" value="REG23952.1"/>
    <property type="molecule type" value="Genomic_DNA"/>
</dbReference>